<protein>
    <submittedName>
        <fullName evidence="1">Uncharacterized protein</fullName>
    </submittedName>
</protein>
<evidence type="ECO:0000313" key="2">
    <source>
        <dbReference type="Proteomes" id="UP001596378"/>
    </source>
</evidence>
<name>A0ABW2FN92_9BACL</name>
<proteinExistence type="predicted"/>
<accession>A0ABW2FN92</accession>
<sequence length="111" mass="12628">MIISKEDLILQLMELPKQIAAAEDKVLQAQDKVLEAKDILQLKEDSLWLNGSIDGKNAEIRSAQMRSFTELQRIEVSDAERELKLAAVRLQQLRDRFRALRSVVDLLKGVA</sequence>
<comment type="caution">
    <text evidence="1">The sequence shown here is derived from an EMBL/GenBank/DDBJ whole genome shotgun (WGS) entry which is preliminary data.</text>
</comment>
<gene>
    <name evidence="1" type="ORF">ACFQMJ_28225</name>
</gene>
<organism evidence="1 2">
    <name type="scientific">Cohnella cellulosilytica</name>
    <dbReference type="NCBI Taxonomy" id="986710"/>
    <lineage>
        <taxon>Bacteria</taxon>
        <taxon>Bacillati</taxon>
        <taxon>Bacillota</taxon>
        <taxon>Bacilli</taxon>
        <taxon>Bacillales</taxon>
        <taxon>Paenibacillaceae</taxon>
        <taxon>Cohnella</taxon>
    </lineage>
</organism>
<reference evidence="2" key="1">
    <citation type="journal article" date="2019" name="Int. J. Syst. Evol. Microbiol.">
        <title>The Global Catalogue of Microorganisms (GCM) 10K type strain sequencing project: providing services to taxonomists for standard genome sequencing and annotation.</title>
        <authorList>
            <consortium name="The Broad Institute Genomics Platform"/>
            <consortium name="The Broad Institute Genome Sequencing Center for Infectious Disease"/>
            <person name="Wu L."/>
            <person name="Ma J."/>
        </authorList>
    </citation>
    <scope>NUCLEOTIDE SEQUENCE [LARGE SCALE GENOMIC DNA]</scope>
    <source>
        <strain evidence="2">KCTC 12907</strain>
    </source>
</reference>
<evidence type="ECO:0000313" key="1">
    <source>
        <dbReference type="EMBL" id="MFC7152440.1"/>
    </source>
</evidence>
<dbReference type="Proteomes" id="UP001596378">
    <property type="component" value="Unassembled WGS sequence"/>
</dbReference>
<keyword evidence="2" id="KW-1185">Reference proteome</keyword>
<dbReference type="RefSeq" id="WP_378044153.1">
    <property type="nucleotide sequence ID" value="NZ_JBHMDN010000002.1"/>
</dbReference>
<dbReference type="EMBL" id="JBHTAI010000023">
    <property type="protein sequence ID" value="MFC7152440.1"/>
    <property type="molecule type" value="Genomic_DNA"/>
</dbReference>